<reference evidence="2 3" key="1">
    <citation type="submission" date="2023-07" db="EMBL/GenBank/DDBJ databases">
        <title>Genomic Encyclopedia of Type Strains, Phase IV (KMG-IV): sequencing the most valuable type-strain genomes for metagenomic binning, comparative biology and taxonomic classification.</title>
        <authorList>
            <person name="Goeker M."/>
        </authorList>
    </citation>
    <scope>NUCLEOTIDE SEQUENCE [LARGE SCALE GENOMIC DNA]</scope>
    <source>
        <strain evidence="2 3">DSM 23494</strain>
    </source>
</reference>
<evidence type="ECO:0000313" key="2">
    <source>
        <dbReference type="EMBL" id="MDQ0271939.1"/>
    </source>
</evidence>
<name>A0ABU0AM27_9BACI</name>
<proteinExistence type="predicted"/>
<dbReference type="Proteomes" id="UP001238088">
    <property type="component" value="Unassembled WGS sequence"/>
</dbReference>
<feature type="transmembrane region" description="Helical" evidence="1">
    <location>
        <begin position="35"/>
        <end position="58"/>
    </location>
</feature>
<dbReference type="PANTHER" id="PTHR36974:SF1">
    <property type="entry name" value="DOXX FAMILY MEMBRANE PROTEIN"/>
    <property type="match status" value="1"/>
</dbReference>
<organism evidence="2 3">
    <name type="scientific">Cytobacillus purgationiresistens</name>
    <dbReference type="NCBI Taxonomy" id="863449"/>
    <lineage>
        <taxon>Bacteria</taxon>
        <taxon>Bacillati</taxon>
        <taxon>Bacillota</taxon>
        <taxon>Bacilli</taxon>
        <taxon>Bacillales</taxon>
        <taxon>Bacillaceae</taxon>
        <taxon>Cytobacillus</taxon>
    </lineage>
</organism>
<dbReference type="EMBL" id="JAUSUB010000018">
    <property type="protein sequence ID" value="MDQ0271939.1"/>
    <property type="molecule type" value="Genomic_DNA"/>
</dbReference>
<feature type="transmembrane region" description="Helical" evidence="1">
    <location>
        <begin position="64"/>
        <end position="85"/>
    </location>
</feature>
<evidence type="ECO:0000256" key="1">
    <source>
        <dbReference type="SAM" id="Phobius"/>
    </source>
</evidence>
<keyword evidence="1" id="KW-0812">Transmembrane</keyword>
<keyword evidence="1" id="KW-1133">Transmembrane helix</keyword>
<accession>A0ABU0AM27</accession>
<feature type="transmembrane region" description="Helical" evidence="1">
    <location>
        <begin position="6"/>
        <end position="23"/>
    </location>
</feature>
<keyword evidence="3" id="KW-1185">Reference proteome</keyword>
<dbReference type="RefSeq" id="WP_307477257.1">
    <property type="nucleotide sequence ID" value="NZ_JAUSUB010000018.1"/>
</dbReference>
<keyword evidence="1" id="KW-0472">Membrane</keyword>
<gene>
    <name evidence="2" type="ORF">J2S17_003827</name>
</gene>
<dbReference type="PANTHER" id="PTHR36974">
    <property type="entry name" value="MEMBRANE PROTEIN-RELATED"/>
    <property type="match status" value="1"/>
</dbReference>
<sequence length="128" mass="14428">MKTVFRAIYSIVLFGAGVLHFTQEKKFRSIVPKALPFRKAIVLISGVMEVLFAILLWVHKGQAIIGKLLAFFMIIILPANINMAMKNNTYVKGKKLHPVLLWLRLPLQLPLIFGALKLTGNIDKTEKS</sequence>
<comment type="caution">
    <text evidence="2">The sequence shown here is derived from an EMBL/GenBank/DDBJ whole genome shotgun (WGS) entry which is preliminary data.</text>
</comment>
<protein>
    <submittedName>
        <fullName evidence="2">Membrane protein</fullName>
    </submittedName>
</protein>
<evidence type="ECO:0000313" key="3">
    <source>
        <dbReference type="Proteomes" id="UP001238088"/>
    </source>
</evidence>